<gene>
    <name evidence="2" type="ORF">TGEB3V08_LOCUS9822</name>
</gene>
<evidence type="ECO:0000256" key="1">
    <source>
        <dbReference type="SAM" id="MobiDB-lite"/>
    </source>
</evidence>
<organism evidence="2">
    <name type="scientific">Timema genevievae</name>
    <name type="common">Walking stick</name>
    <dbReference type="NCBI Taxonomy" id="629358"/>
    <lineage>
        <taxon>Eukaryota</taxon>
        <taxon>Metazoa</taxon>
        <taxon>Ecdysozoa</taxon>
        <taxon>Arthropoda</taxon>
        <taxon>Hexapoda</taxon>
        <taxon>Insecta</taxon>
        <taxon>Pterygota</taxon>
        <taxon>Neoptera</taxon>
        <taxon>Polyneoptera</taxon>
        <taxon>Phasmatodea</taxon>
        <taxon>Timematodea</taxon>
        <taxon>Timematoidea</taxon>
        <taxon>Timematidae</taxon>
        <taxon>Timema</taxon>
    </lineage>
</organism>
<feature type="region of interest" description="Disordered" evidence="1">
    <location>
        <begin position="177"/>
        <end position="215"/>
    </location>
</feature>
<proteinExistence type="predicted"/>
<dbReference type="AlphaFoldDB" id="A0A7R9PQJ5"/>
<evidence type="ECO:0000313" key="2">
    <source>
        <dbReference type="EMBL" id="CAD7606370.1"/>
    </source>
</evidence>
<name>A0A7R9PQJ5_TIMGE</name>
<sequence>MQPSSYSSRQASHPVRFADVISTSSFPASTISCLLCGQHELDDVMVTTSGVSITSQPLIMLAVASFHIETSLLVDALALPAYDSAGLILVIKVFRIYPEPCRILEVTKMVLVVFPRSGCILCPACLCLGPAAVTEAKWIKNDTILMILEKQLMYCSEFSNEDKNIFHLKEVPASQPASQPLSCHSAAPQVSSTPQNTQYTSMTDTTSNNVKRIDR</sequence>
<reference evidence="2" key="1">
    <citation type="submission" date="2020-11" db="EMBL/GenBank/DDBJ databases">
        <authorList>
            <person name="Tran Van P."/>
        </authorList>
    </citation>
    <scope>NUCLEOTIDE SEQUENCE</scope>
</reference>
<protein>
    <submittedName>
        <fullName evidence="2">Uncharacterized protein</fullName>
    </submittedName>
</protein>
<accession>A0A7R9PQJ5</accession>
<dbReference type="EMBL" id="OE844864">
    <property type="protein sequence ID" value="CAD7606370.1"/>
    <property type="molecule type" value="Genomic_DNA"/>
</dbReference>